<evidence type="ECO:0000313" key="3">
    <source>
        <dbReference type="EMBL" id="MVZ60436.1"/>
    </source>
</evidence>
<feature type="transmembrane region" description="Helical" evidence="2">
    <location>
        <begin position="136"/>
        <end position="160"/>
    </location>
</feature>
<evidence type="ECO:0000256" key="2">
    <source>
        <dbReference type="SAM" id="Phobius"/>
    </source>
</evidence>
<dbReference type="RefSeq" id="WP_160367093.1">
    <property type="nucleotide sequence ID" value="NZ_WSQA01000001.1"/>
</dbReference>
<dbReference type="AlphaFoldDB" id="A0A6N8KTQ0"/>
<keyword evidence="4" id="KW-1185">Reference proteome</keyword>
<dbReference type="Proteomes" id="UP000435036">
    <property type="component" value="Unassembled WGS sequence"/>
</dbReference>
<feature type="transmembrane region" description="Helical" evidence="2">
    <location>
        <begin position="43"/>
        <end position="64"/>
    </location>
</feature>
<keyword evidence="2" id="KW-0472">Membrane</keyword>
<dbReference type="EMBL" id="WSQA01000001">
    <property type="protein sequence ID" value="MVZ60436.1"/>
    <property type="molecule type" value="Genomic_DNA"/>
</dbReference>
<evidence type="ECO:0008006" key="5">
    <source>
        <dbReference type="Google" id="ProtNLM"/>
    </source>
</evidence>
<reference evidence="3 4" key="1">
    <citation type="submission" date="2019-12" db="EMBL/GenBank/DDBJ databases">
        <authorList>
            <person name="Dong K."/>
        </authorList>
    </citation>
    <scope>NUCLEOTIDE SEQUENCE [LARGE SCALE GENOMIC DNA]</scope>
    <source>
        <strain evidence="3 4">JCM 31225</strain>
    </source>
</reference>
<feature type="region of interest" description="Disordered" evidence="1">
    <location>
        <begin position="1"/>
        <end position="20"/>
    </location>
</feature>
<sequence length="167" mass="18837">MDNPYQDSENQSPGQSPQSENNFLILQPLTIEYLREIAKWARLLGILGLVCIGLGLIFLVLAGISMGSLSDAKYGKGMPQFTAIFMTIPSFLITLIYIYPIWCLYKFGNNLKVAIDIKDSLYLENAFNYLKKHYRFIGILIFVLIGIYILMVVGFLIAFFSGTMANL</sequence>
<evidence type="ECO:0000256" key="1">
    <source>
        <dbReference type="SAM" id="MobiDB-lite"/>
    </source>
</evidence>
<keyword evidence="2" id="KW-0812">Transmembrane</keyword>
<name>A0A6N8KTQ0_9SPHI</name>
<feature type="transmembrane region" description="Helical" evidence="2">
    <location>
        <begin position="84"/>
        <end position="105"/>
    </location>
</feature>
<proteinExistence type="predicted"/>
<keyword evidence="2" id="KW-1133">Transmembrane helix</keyword>
<comment type="caution">
    <text evidence="3">The sequence shown here is derived from an EMBL/GenBank/DDBJ whole genome shotgun (WGS) entry which is preliminary data.</text>
</comment>
<gene>
    <name evidence="3" type="ORF">GQF63_00225</name>
</gene>
<dbReference type="OrthoDB" id="1121797at2"/>
<organism evidence="3 4">
    <name type="scientific">Sphingobacterium humi</name>
    <dbReference type="NCBI Taxonomy" id="1796905"/>
    <lineage>
        <taxon>Bacteria</taxon>
        <taxon>Pseudomonadati</taxon>
        <taxon>Bacteroidota</taxon>
        <taxon>Sphingobacteriia</taxon>
        <taxon>Sphingobacteriales</taxon>
        <taxon>Sphingobacteriaceae</taxon>
        <taxon>Sphingobacterium</taxon>
    </lineage>
</organism>
<protein>
    <recommendedName>
        <fullName evidence="5">DUF5362 domain-containing protein</fullName>
    </recommendedName>
</protein>
<evidence type="ECO:0000313" key="4">
    <source>
        <dbReference type="Proteomes" id="UP000435036"/>
    </source>
</evidence>
<accession>A0A6N8KTQ0</accession>